<feature type="region of interest" description="Disordered" evidence="1">
    <location>
        <begin position="1"/>
        <end position="39"/>
    </location>
</feature>
<feature type="compositionally biased region" description="Low complexity" evidence="1">
    <location>
        <begin position="28"/>
        <end position="39"/>
    </location>
</feature>
<reference evidence="2 3" key="1">
    <citation type="journal article" date="2018" name="Sci. Data">
        <title>The draft genome sequence of cork oak.</title>
        <authorList>
            <person name="Ramos A.M."/>
            <person name="Usie A."/>
            <person name="Barbosa P."/>
            <person name="Barros P.M."/>
            <person name="Capote T."/>
            <person name="Chaves I."/>
            <person name="Simoes F."/>
            <person name="Abreu I."/>
            <person name="Carrasquinho I."/>
            <person name="Faro C."/>
            <person name="Guimaraes J.B."/>
            <person name="Mendonca D."/>
            <person name="Nobrega F."/>
            <person name="Rodrigues L."/>
            <person name="Saibo N.J.M."/>
            <person name="Varela M.C."/>
            <person name="Egas C."/>
            <person name="Matos J."/>
            <person name="Miguel C.M."/>
            <person name="Oliveira M.M."/>
            <person name="Ricardo C.P."/>
            <person name="Goncalves S."/>
        </authorList>
    </citation>
    <scope>NUCLEOTIDE SEQUENCE [LARGE SCALE GENOMIC DNA]</scope>
    <source>
        <strain evidence="3">cv. HL8</strain>
    </source>
</reference>
<dbReference type="AlphaFoldDB" id="A0AAW0M750"/>
<organism evidence="2 3">
    <name type="scientific">Quercus suber</name>
    <name type="common">Cork oak</name>
    <dbReference type="NCBI Taxonomy" id="58331"/>
    <lineage>
        <taxon>Eukaryota</taxon>
        <taxon>Viridiplantae</taxon>
        <taxon>Streptophyta</taxon>
        <taxon>Embryophyta</taxon>
        <taxon>Tracheophyta</taxon>
        <taxon>Spermatophyta</taxon>
        <taxon>Magnoliopsida</taxon>
        <taxon>eudicotyledons</taxon>
        <taxon>Gunneridae</taxon>
        <taxon>Pentapetalae</taxon>
        <taxon>rosids</taxon>
        <taxon>fabids</taxon>
        <taxon>Fagales</taxon>
        <taxon>Fagaceae</taxon>
        <taxon>Quercus</taxon>
    </lineage>
</organism>
<evidence type="ECO:0000256" key="1">
    <source>
        <dbReference type="SAM" id="MobiDB-lite"/>
    </source>
</evidence>
<name>A0AAW0M750_QUESU</name>
<sequence>MEESTLAAKGSPPLKPVHPPQRIPAPVSASNRLLGGNSSLSSFDLGPTYREDQAKKVSHSGTKAIQALKLIRPRTDPQSSITVSAAKGYWKKTIVTMGNMGVAAEVIFLYRVEGKMVCEIKKSSETASPALPQNGRSFSPKDMLHSRSEALKSNNRIRVLQVQSEHYRYHFELNFPFVLALEEHRLLLHELHHPQS</sequence>
<evidence type="ECO:0000313" key="2">
    <source>
        <dbReference type="EMBL" id="KAK7859668.1"/>
    </source>
</evidence>
<keyword evidence="3" id="KW-1185">Reference proteome</keyword>
<proteinExistence type="predicted"/>
<comment type="caution">
    <text evidence="2">The sequence shown here is derived from an EMBL/GenBank/DDBJ whole genome shotgun (WGS) entry which is preliminary data.</text>
</comment>
<dbReference type="Proteomes" id="UP000237347">
    <property type="component" value="Unassembled WGS sequence"/>
</dbReference>
<evidence type="ECO:0000313" key="3">
    <source>
        <dbReference type="Proteomes" id="UP000237347"/>
    </source>
</evidence>
<gene>
    <name evidence="2" type="ORF">CFP56_004824</name>
</gene>
<accession>A0AAW0M750</accession>
<dbReference type="EMBL" id="PKMF04000011">
    <property type="protein sequence ID" value="KAK7859668.1"/>
    <property type="molecule type" value="Genomic_DNA"/>
</dbReference>
<protein>
    <submittedName>
        <fullName evidence="2">Uncharacterized protein</fullName>
    </submittedName>
</protein>
<feature type="compositionally biased region" description="Pro residues" evidence="1">
    <location>
        <begin position="13"/>
        <end position="23"/>
    </location>
</feature>